<dbReference type="GO" id="GO:0008233">
    <property type="term" value="F:peptidase activity"/>
    <property type="evidence" value="ECO:0007669"/>
    <property type="project" value="UniProtKB-KW"/>
</dbReference>
<gene>
    <name evidence="1" type="ORF">HNP52_001110</name>
</gene>
<organism evidence="1 2">
    <name type="scientific">Sphingomonas kyeonggiensis</name>
    <dbReference type="NCBI Taxonomy" id="1268553"/>
    <lineage>
        <taxon>Bacteria</taxon>
        <taxon>Pseudomonadati</taxon>
        <taxon>Pseudomonadota</taxon>
        <taxon>Alphaproteobacteria</taxon>
        <taxon>Sphingomonadales</taxon>
        <taxon>Sphingomonadaceae</taxon>
        <taxon>Sphingomonas</taxon>
    </lineage>
</organism>
<dbReference type="SUPFAM" id="SSF52096">
    <property type="entry name" value="ClpP/crotonase"/>
    <property type="match status" value="1"/>
</dbReference>
<dbReference type="AlphaFoldDB" id="A0A7W7JZB8"/>
<dbReference type="PANTHER" id="PTHR35984:SF1">
    <property type="entry name" value="PERIPLASMIC SERINE PROTEASE"/>
    <property type="match status" value="1"/>
</dbReference>
<dbReference type="Proteomes" id="UP000575241">
    <property type="component" value="Unassembled WGS sequence"/>
</dbReference>
<proteinExistence type="predicted"/>
<dbReference type="GO" id="GO:0006508">
    <property type="term" value="P:proteolysis"/>
    <property type="evidence" value="ECO:0007669"/>
    <property type="project" value="UniProtKB-KW"/>
</dbReference>
<accession>A0A7W7JZB8</accession>
<keyword evidence="1" id="KW-0378">Hydrolase</keyword>
<dbReference type="EMBL" id="JACHLN010000001">
    <property type="protein sequence ID" value="MBB4838059.1"/>
    <property type="molecule type" value="Genomic_DNA"/>
</dbReference>
<sequence length="302" mass="33131">MPNWGQVLAEIQADESKLAHKSKSAIDNVRRKYLRRLNKHTGRNVIGYYSGWLTNPRAPGIDVNDEDKAAFMMAIHGLDKSKGLDLILHTPGGGIAAAESLVDYLRRVFGTDIRAIVPHLAMSAGTMIACSCKSIVMGKQSNLGPIDPQLNGLPAAAVTKEIERAIREIKESPERLQFWQFVLNKYSPTFVGQCEQAIKMAAEFVRARLLDNMLIGIDGAEGVAEAIVSGLSDVEENKSHARHIHIDKCQDLGLKIECLEDDQDLQEAVLTVHHCYMHSLGVSGASKMVENHQGAAFVKIPT</sequence>
<dbReference type="InterPro" id="IPR029045">
    <property type="entry name" value="ClpP/crotonase-like_dom_sf"/>
</dbReference>
<keyword evidence="2" id="KW-1185">Reference proteome</keyword>
<dbReference type="GO" id="GO:0016020">
    <property type="term" value="C:membrane"/>
    <property type="evidence" value="ECO:0007669"/>
    <property type="project" value="InterPro"/>
</dbReference>
<dbReference type="Gene3D" id="3.90.226.10">
    <property type="entry name" value="2-enoyl-CoA Hydratase, Chain A, domain 1"/>
    <property type="match status" value="1"/>
</dbReference>
<dbReference type="RefSeq" id="WP_184163595.1">
    <property type="nucleotide sequence ID" value="NZ_JACHLN010000001.1"/>
</dbReference>
<evidence type="ECO:0000313" key="1">
    <source>
        <dbReference type="EMBL" id="MBB4838059.1"/>
    </source>
</evidence>
<protein>
    <submittedName>
        <fullName evidence="1">ATP-dependent protease ClpP protease subunit</fullName>
    </submittedName>
</protein>
<dbReference type="PANTHER" id="PTHR35984">
    <property type="entry name" value="PERIPLASMIC SERINE PROTEASE"/>
    <property type="match status" value="1"/>
</dbReference>
<reference evidence="1 2" key="1">
    <citation type="submission" date="2020-08" db="EMBL/GenBank/DDBJ databases">
        <title>Functional genomics of gut bacteria from endangered species of beetles.</title>
        <authorList>
            <person name="Carlos-Shanley C."/>
        </authorList>
    </citation>
    <scope>NUCLEOTIDE SEQUENCE [LARGE SCALE GENOMIC DNA]</scope>
    <source>
        <strain evidence="1 2">S00224</strain>
    </source>
</reference>
<keyword evidence="1" id="KW-0645">Protease</keyword>
<evidence type="ECO:0000313" key="2">
    <source>
        <dbReference type="Proteomes" id="UP000575241"/>
    </source>
</evidence>
<comment type="caution">
    <text evidence="1">The sequence shown here is derived from an EMBL/GenBank/DDBJ whole genome shotgun (WGS) entry which is preliminary data.</text>
</comment>
<dbReference type="Pfam" id="PF01972">
    <property type="entry name" value="SDH_protease"/>
    <property type="match status" value="1"/>
</dbReference>
<dbReference type="InterPro" id="IPR002825">
    <property type="entry name" value="Pept_S49_ser-pept_pro"/>
</dbReference>
<name>A0A7W7JZB8_9SPHN</name>